<feature type="domain" description="HTH cro/C1-type" evidence="2">
    <location>
        <begin position="75"/>
        <end position="130"/>
    </location>
</feature>
<dbReference type="InterPro" id="IPR010982">
    <property type="entry name" value="Lambda_DNA-bd_dom_sf"/>
</dbReference>
<reference evidence="3 4" key="1">
    <citation type="submission" date="2018-06" db="EMBL/GenBank/DDBJ databases">
        <authorList>
            <consortium name="Pathogen Informatics"/>
            <person name="Doyle S."/>
        </authorList>
    </citation>
    <scope>NUCLEOTIDE SEQUENCE [LARGE SCALE GENOMIC DNA]</scope>
    <source>
        <strain evidence="3 4">NCTC13767</strain>
    </source>
</reference>
<evidence type="ECO:0000313" key="3">
    <source>
        <dbReference type="EMBL" id="SUN59109.1"/>
    </source>
</evidence>
<dbReference type="PANTHER" id="PTHR46558:SF11">
    <property type="entry name" value="HTH-TYPE TRANSCRIPTIONAL REGULATOR XRE"/>
    <property type="match status" value="1"/>
</dbReference>
<name>A0A380K2R9_9STRE</name>
<dbReference type="SMART" id="SM00530">
    <property type="entry name" value="HTH_XRE"/>
    <property type="match status" value="2"/>
</dbReference>
<gene>
    <name evidence="3" type="ORF">NCTC13767_01123</name>
</gene>
<keyword evidence="1" id="KW-0238">DNA-binding</keyword>
<dbReference type="AlphaFoldDB" id="A0A380K2R9"/>
<dbReference type="Gene3D" id="1.10.260.40">
    <property type="entry name" value="lambda repressor-like DNA-binding domains"/>
    <property type="match status" value="2"/>
</dbReference>
<dbReference type="Pfam" id="PF01381">
    <property type="entry name" value="HTH_3"/>
    <property type="match status" value="1"/>
</dbReference>
<dbReference type="InterPro" id="IPR001387">
    <property type="entry name" value="Cro/C1-type_HTH"/>
</dbReference>
<evidence type="ECO:0000313" key="4">
    <source>
        <dbReference type="Proteomes" id="UP000254510"/>
    </source>
</evidence>
<dbReference type="PANTHER" id="PTHR46558">
    <property type="entry name" value="TRACRIPTIONAL REGULATORY PROTEIN-RELATED-RELATED"/>
    <property type="match status" value="1"/>
</dbReference>
<protein>
    <submittedName>
        <fullName evidence="3">DNA polymerase III subunit beta</fullName>
    </submittedName>
</protein>
<dbReference type="GO" id="GO:0003677">
    <property type="term" value="F:DNA binding"/>
    <property type="evidence" value="ECO:0007669"/>
    <property type="project" value="UniProtKB-KW"/>
</dbReference>
<dbReference type="Proteomes" id="UP000254510">
    <property type="component" value="Unassembled WGS sequence"/>
</dbReference>
<dbReference type="CDD" id="cd00093">
    <property type="entry name" value="HTH_XRE"/>
    <property type="match status" value="2"/>
</dbReference>
<dbReference type="EMBL" id="UHFM01000006">
    <property type="protein sequence ID" value="SUN59109.1"/>
    <property type="molecule type" value="Genomic_DNA"/>
</dbReference>
<accession>A0A380K2R9</accession>
<evidence type="ECO:0000256" key="1">
    <source>
        <dbReference type="ARBA" id="ARBA00023125"/>
    </source>
</evidence>
<dbReference type="SUPFAM" id="SSF47413">
    <property type="entry name" value="lambda repressor-like DNA-binding domains"/>
    <property type="match status" value="2"/>
</dbReference>
<feature type="domain" description="HTH cro/C1-type" evidence="2">
    <location>
        <begin position="7"/>
        <end position="61"/>
    </location>
</feature>
<organism evidence="3 4">
    <name type="scientific">Streptococcus gallolyticus</name>
    <dbReference type="NCBI Taxonomy" id="315405"/>
    <lineage>
        <taxon>Bacteria</taxon>
        <taxon>Bacillati</taxon>
        <taxon>Bacillota</taxon>
        <taxon>Bacilli</taxon>
        <taxon>Lactobacillales</taxon>
        <taxon>Streptococcaceae</taxon>
        <taxon>Streptococcus</taxon>
    </lineage>
</organism>
<sequence>MNYTNNLKDLRKKAGYTQEELAKKIGISKRTLAYWEKGENSIKADKAEQLAKLFGVSIGVLLGYRNENDSLGFRLWSLRNQKGIKLEKAASDLKLSVDELKLIEQTDNAELGDALAKDFAKYYNVSVSYLMGYSDKKEPYYSDEILLDNGSGGVSSLSFERHNDLQKEYSKQIRKDFINFLRSYDFVISDNEIKALLEQISNLNISTLAHTDHERVIQQTNPKKYLIENGYKELGDLFQSNKGIDNFYKEKGYDPESTL</sequence>
<proteinExistence type="predicted"/>
<evidence type="ECO:0000259" key="2">
    <source>
        <dbReference type="PROSITE" id="PS50943"/>
    </source>
</evidence>
<dbReference type="PROSITE" id="PS50943">
    <property type="entry name" value="HTH_CROC1"/>
    <property type="match status" value="2"/>
</dbReference>